<dbReference type="Pfam" id="PF19089">
    <property type="entry name" value="DUF5777"/>
    <property type="match status" value="1"/>
</dbReference>
<evidence type="ECO:0000259" key="2">
    <source>
        <dbReference type="Pfam" id="PF19089"/>
    </source>
</evidence>
<gene>
    <name evidence="3" type="ORF">EI291_03135</name>
</gene>
<dbReference type="Proteomes" id="UP000273500">
    <property type="component" value="Unassembled WGS sequence"/>
</dbReference>
<evidence type="ECO:0000313" key="4">
    <source>
        <dbReference type="Proteomes" id="UP000273500"/>
    </source>
</evidence>
<evidence type="ECO:0000313" key="3">
    <source>
        <dbReference type="EMBL" id="RSK51320.1"/>
    </source>
</evidence>
<proteinExistence type="predicted"/>
<feature type="chain" id="PRO_5018537491" description="DUF5777 domain-containing protein" evidence="1">
    <location>
        <begin position="25"/>
        <end position="300"/>
    </location>
</feature>
<dbReference type="EMBL" id="RWIT01000001">
    <property type="protein sequence ID" value="RSK51320.1"/>
    <property type="molecule type" value="Genomic_DNA"/>
</dbReference>
<dbReference type="RefSeq" id="WP_125417876.1">
    <property type="nucleotide sequence ID" value="NZ_RWIT01000001.1"/>
</dbReference>
<evidence type="ECO:0000256" key="1">
    <source>
        <dbReference type="SAM" id="SignalP"/>
    </source>
</evidence>
<name>A0A3R9MY20_9BACT</name>
<feature type="domain" description="DUF5777" evidence="2">
    <location>
        <begin position="49"/>
        <end position="294"/>
    </location>
</feature>
<dbReference type="InterPro" id="IPR045916">
    <property type="entry name" value="DUF5777"/>
</dbReference>
<dbReference type="OrthoDB" id="1117410at2"/>
<reference evidence="3 4" key="1">
    <citation type="submission" date="2018-12" db="EMBL/GenBank/DDBJ databases">
        <authorList>
            <person name="Feng G."/>
            <person name="Zhu H."/>
        </authorList>
    </citation>
    <scope>NUCLEOTIDE SEQUENCE [LARGE SCALE GENOMIC DNA]</scope>
    <source>
        <strain evidence="3 4">KCTC 12533</strain>
    </source>
</reference>
<feature type="signal peptide" evidence="1">
    <location>
        <begin position="1"/>
        <end position="24"/>
    </location>
</feature>
<dbReference type="AlphaFoldDB" id="A0A3R9MY20"/>
<sequence length="300" mass="33081">MHHPSTLRFWVLLLALLLSAAAQAQDSLLAELNAQAPDSTGHELVQATFKGTRIINGHSVETPGPGTLVFLISHRFGRLNSGPYNLFGLDQATIRLGLEYGLTDRLAVGVGRSSVEKAFDGFVQYRLLRQRRGGMPLSATLLASSAINTLRYSATADGFEHTFSRRLTYTWQALLARKMSPSLSVQLMPTVVHRNLVGEKAAPNDVYALGFAGRQKFTKRMAFTWEYYYRLPNSRTAGLRDALGAGIDIETGGHVFQLHVTNANSMISQQFISTTSGRFFKGDLYFGFNVARNFTLKSGL</sequence>
<organism evidence="3 4">
    <name type="scientific">Hymenobacter rigui</name>
    <dbReference type="NCBI Taxonomy" id="334424"/>
    <lineage>
        <taxon>Bacteria</taxon>
        <taxon>Pseudomonadati</taxon>
        <taxon>Bacteroidota</taxon>
        <taxon>Cytophagia</taxon>
        <taxon>Cytophagales</taxon>
        <taxon>Hymenobacteraceae</taxon>
        <taxon>Hymenobacter</taxon>
    </lineage>
</organism>
<accession>A0A3R9MY20</accession>
<comment type="caution">
    <text evidence="3">The sequence shown here is derived from an EMBL/GenBank/DDBJ whole genome shotgun (WGS) entry which is preliminary data.</text>
</comment>
<keyword evidence="1" id="KW-0732">Signal</keyword>
<keyword evidence="4" id="KW-1185">Reference proteome</keyword>
<protein>
    <recommendedName>
        <fullName evidence="2">DUF5777 domain-containing protein</fullName>
    </recommendedName>
</protein>